<dbReference type="CDD" id="cd14686">
    <property type="entry name" value="bZIP"/>
    <property type="match status" value="1"/>
</dbReference>
<dbReference type="AlphaFoldDB" id="A0A3R6WHX0"/>
<evidence type="ECO:0000256" key="2">
    <source>
        <dbReference type="SAM" id="Phobius"/>
    </source>
</evidence>
<evidence type="ECO:0000313" key="5">
    <source>
        <dbReference type="Proteomes" id="UP000285060"/>
    </source>
</evidence>
<feature type="compositionally biased region" description="Low complexity" evidence="1">
    <location>
        <begin position="55"/>
        <end position="78"/>
    </location>
</feature>
<name>A0A3R6WHX0_9STRA</name>
<sequence length="370" mass="39823">MDTAHLDMILIDEDMACLFDGAPPSSTHPTMEDDIDIFDDLPLFKNEVFPHDFNDTTTDDSTSAGVSSPSASECSDSSITTASPTNSYPVATAYPWMPAVVPAALTLPFAMPIGLPTVKRSLDSDSNLVESQVVSKRSKHEIRLMKNRESANKSRLRRKNQVSDLATENSDLKAQLAERDAQLAARDATIKSLTEQLHFLRSLVSTSSSQAASSELPPASPVINKATLAAPAAGIVLCAFVFGLTLFSDPYAHSAPSSSHRRSMRVVHGMSAAAPSSPTSSMYMATTPSSVLGDFGVLFDTLWLHIVAVLAVGLLCVLVLRHPPQAPHATNDIHVSVNLHEKKSTVVHRLCNRASRWVTRSQTASVGKLH</sequence>
<keyword evidence="2" id="KW-0472">Membrane</keyword>
<keyword evidence="2" id="KW-1133">Transmembrane helix</keyword>
<gene>
    <name evidence="4" type="ORF">DYB32_007589</name>
</gene>
<feature type="transmembrane region" description="Helical" evidence="2">
    <location>
        <begin position="228"/>
        <end position="247"/>
    </location>
</feature>
<evidence type="ECO:0000313" key="4">
    <source>
        <dbReference type="EMBL" id="RHY26471.1"/>
    </source>
</evidence>
<feature type="region of interest" description="Disordered" evidence="1">
    <location>
        <begin position="52"/>
        <end position="84"/>
    </location>
</feature>
<dbReference type="EMBL" id="QUSY01000993">
    <property type="protein sequence ID" value="RHY26471.1"/>
    <property type="molecule type" value="Genomic_DNA"/>
</dbReference>
<protein>
    <recommendedName>
        <fullName evidence="3">BZIP domain-containing protein</fullName>
    </recommendedName>
</protein>
<evidence type="ECO:0000259" key="3">
    <source>
        <dbReference type="PROSITE" id="PS00036"/>
    </source>
</evidence>
<keyword evidence="5" id="KW-1185">Reference proteome</keyword>
<evidence type="ECO:0000256" key="1">
    <source>
        <dbReference type="SAM" id="MobiDB-lite"/>
    </source>
</evidence>
<feature type="domain" description="BZIP" evidence="3">
    <location>
        <begin position="143"/>
        <end position="157"/>
    </location>
</feature>
<dbReference type="InterPro" id="IPR004827">
    <property type="entry name" value="bZIP"/>
</dbReference>
<dbReference type="GO" id="GO:0003700">
    <property type="term" value="F:DNA-binding transcription factor activity"/>
    <property type="evidence" value="ECO:0007669"/>
    <property type="project" value="InterPro"/>
</dbReference>
<organism evidence="4 5">
    <name type="scientific">Aphanomyces invadans</name>
    <dbReference type="NCBI Taxonomy" id="157072"/>
    <lineage>
        <taxon>Eukaryota</taxon>
        <taxon>Sar</taxon>
        <taxon>Stramenopiles</taxon>
        <taxon>Oomycota</taxon>
        <taxon>Saprolegniomycetes</taxon>
        <taxon>Saprolegniales</taxon>
        <taxon>Verrucalvaceae</taxon>
        <taxon>Aphanomyces</taxon>
    </lineage>
</organism>
<feature type="transmembrane region" description="Helical" evidence="2">
    <location>
        <begin position="302"/>
        <end position="320"/>
    </location>
</feature>
<dbReference type="Proteomes" id="UP000285060">
    <property type="component" value="Unassembled WGS sequence"/>
</dbReference>
<dbReference type="Gene3D" id="1.20.5.170">
    <property type="match status" value="1"/>
</dbReference>
<keyword evidence="2" id="KW-0812">Transmembrane</keyword>
<accession>A0A3R6WHX0</accession>
<dbReference type="InterPro" id="IPR046347">
    <property type="entry name" value="bZIP_sf"/>
</dbReference>
<proteinExistence type="predicted"/>
<comment type="caution">
    <text evidence="4">The sequence shown here is derived from an EMBL/GenBank/DDBJ whole genome shotgun (WGS) entry which is preliminary data.</text>
</comment>
<dbReference type="Pfam" id="PF00170">
    <property type="entry name" value="bZIP_1"/>
    <property type="match status" value="1"/>
</dbReference>
<reference evidence="4 5" key="1">
    <citation type="submission" date="2018-08" db="EMBL/GenBank/DDBJ databases">
        <title>Aphanomyces genome sequencing and annotation.</title>
        <authorList>
            <person name="Minardi D."/>
            <person name="Oidtmann B."/>
            <person name="Van Der Giezen M."/>
            <person name="Studholme D.J."/>
        </authorList>
    </citation>
    <scope>NUCLEOTIDE SEQUENCE [LARGE SCALE GENOMIC DNA]</scope>
    <source>
        <strain evidence="4 5">NJM0002</strain>
    </source>
</reference>
<dbReference type="SUPFAM" id="SSF57959">
    <property type="entry name" value="Leucine zipper domain"/>
    <property type="match status" value="1"/>
</dbReference>
<dbReference type="PROSITE" id="PS00036">
    <property type="entry name" value="BZIP_BASIC"/>
    <property type="match status" value="1"/>
</dbReference>